<evidence type="ECO:0000313" key="2">
    <source>
        <dbReference type="Proteomes" id="UP000055045"/>
    </source>
</evidence>
<keyword evidence="2" id="KW-1185">Reference proteome</keyword>
<proteinExistence type="predicted"/>
<reference evidence="1 2" key="1">
    <citation type="submission" date="2015-10" db="EMBL/GenBank/DDBJ databases">
        <title>Genome sequencing of Penicillium freii.</title>
        <authorList>
            <person name="Nguyen H.D."/>
            <person name="Visagie C.M."/>
            <person name="Seifert K.A."/>
        </authorList>
    </citation>
    <scope>NUCLEOTIDE SEQUENCE [LARGE SCALE GENOMIC DNA]</scope>
    <source>
        <strain evidence="1 2">DAOM 242723</strain>
    </source>
</reference>
<organism evidence="1 2">
    <name type="scientific">Penicillium freii</name>
    <dbReference type="NCBI Taxonomy" id="48697"/>
    <lineage>
        <taxon>Eukaryota</taxon>
        <taxon>Fungi</taxon>
        <taxon>Dikarya</taxon>
        <taxon>Ascomycota</taxon>
        <taxon>Pezizomycotina</taxon>
        <taxon>Eurotiomycetes</taxon>
        <taxon>Eurotiomycetidae</taxon>
        <taxon>Eurotiales</taxon>
        <taxon>Aspergillaceae</taxon>
        <taxon>Penicillium</taxon>
    </lineage>
</organism>
<dbReference type="Proteomes" id="UP000055045">
    <property type="component" value="Unassembled WGS sequence"/>
</dbReference>
<comment type="caution">
    <text evidence="1">The sequence shown here is derived from an EMBL/GenBank/DDBJ whole genome shotgun (WGS) entry which is preliminary data.</text>
</comment>
<gene>
    <name evidence="1" type="ORF">ACN42_g7643</name>
</gene>
<name>A0A124GQY2_PENFR</name>
<dbReference type="AlphaFoldDB" id="A0A124GQY2"/>
<sequence length="137" mass="15199">MSTNLPETEPVEQLFLDLPIQDVLNNAAGMQIKEPWSSLYVKAIRDGRFGDAVWARYHISGDVVNGIVSDSGGKTVLEIIREDAVEYRVNEKKEFAKAISFYAKTSSEDGHADVIEVIMNIAESNIADLKAELEQRG</sequence>
<dbReference type="EMBL" id="LLXE01000221">
    <property type="protein sequence ID" value="KUM59496.1"/>
    <property type="molecule type" value="Genomic_DNA"/>
</dbReference>
<protein>
    <submittedName>
        <fullName evidence="1">Uncharacterized protein</fullName>
    </submittedName>
</protein>
<accession>A0A124GQY2</accession>
<evidence type="ECO:0000313" key="1">
    <source>
        <dbReference type="EMBL" id="KUM59496.1"/>
    </source>
</evidence>
<dbReference type="OrthoDB" id="5100247at2759"/>